<evidence type="ECO:0000313" key="8">
    <source>
        <dbReference type="EMBL" id="TQM90682.1"/>
    </source>
</evidence>
<evidence type="ECO:0000313" key="9">
    <source>
        <dbReference type="Proteomes" id="UP000315133"/>
    </source>
</evidence>
<name>A0A543K6J4_9MICO</name>
<dbReference type="InterPro" id="IPR037185">
    <property type="entry name" value="EmrE-like"/>
</dbReference>
<dbReference type="AlphaFoldDB" id="A0A543K6J4"/>
<evidence type="ECO:0000256" key="4">
    <source>
        <dbReference type="ARBA" id="ARBA00022989"/>
    </source>
</evidence>
<proteinExistence type="inferred from homology"/>
<dbReference type="SUPFAM" id="SSF103481">
    <property type="entry name" value="Multidrug resistance efflux transporter EmrE"/>
    <property type="match status" value="2"/>
</dbReference>
<keyword evidence="3 6" id="KW-0812">Transmembrane</keyword>
<reference evidence="8 9" key="1">
    <citation type="submission" date="2019-06" db="EMBL/GenBank/DDBJ databases">
        <title>Sequencing the genomes of 1000 actinobacteria strains.</title>
        <authorList>
            <person name="Klenk H.-P."/>
        </authorList>
    </citation>
    <scope>NUCLEOTIDE SEQUENCE [LARGE SCALE GENOMIC DNA]</scope>
    <source>
        <strain evidence="8 9">DSM 12362</strain>
    </source>
</reference>
<feature type="domain" description="EamA" evidence="7">
    <location>
        <begin position="3"/>
        <end position="136"/>
    </location>
</feature>
<evidence type="ECO:0000256" key="6">
    <source>
        <dbReference type="SAM" id="Phobius"/>
    </source>
</evidence>
<comment type="caution">
    <text evidence="8">The sequence shown here is derived from an EMBL/GenBank/DDBJ whole genome shotgun (WGS) entry which is preliminary data.</text>
</comment>
<organism evidence="8 9">
    <name type="scientific">Ornithinimicrobium humiphilum</name>
    <dbReference type="NCBI Taxonomy" id="125288"/>
    <lineage>
        <taxon>Bacteria</taxon>
        <taxon>Bacillati</taxon>
        <taxon>Actinomycetota</taxon>
        <taxon>Actinomycetes</taxon>
        <taxon>Micrococcales</taxon>
        <taxon>Ornithinimicrobiaceae</taxon>
        <taxon>Ornithinimicrobium</taxon>
    </lineage>
</organism>
<evidence type="ECO:0000256" key="5">
    <source>
        <dbReference type="ARBA" id="ARBA00023136"/>
    </source>
</evidence>
<dbReference type="Pfam" id="PF00892">
    <property type="entry name" value="EamA"/>
    <property type="match status" value="2"/>
</dbReference>
<dbReference type="GO" id="GO:0016020">
    <property type="term" value="C:membrane"/>
    <property type="evidence" value="ECO:0007669"/>
    <property type="project" value="UniProtKB-SubCell"/>
</dbReference>
<feature type="transmembrane region" description="Helical" evidence="6">
    <location>
        <begin position="240"/>
        <end position="258"/>
    </location>
</feature>
<dbReference type="PANTHER" id="PTHR32322">
    <property type="entry name" value="INNER MEMBRANE TRANSPORTER"/>
    <property type="match status" value="1"/>
</dbReference>
<dbReference type="PANTHER" id="PTHR32322:SF2">
    <property type="entry name" value="EAMA DOMAIN-CONTAINING PROTEIN"/>
    <property type="match status" value="1"/>
</dbReference>
<feature type="transmembrane region" description="Helical" evidence="6">
    <location>
        <begin position="264"/>
        <end position="281"/>
    </location>
</feature>
<dbReference type="Proteomes" id="UP000315133">
    <property type="component" value="Unassembled WGS sequence"/>
</dbReference>
<dbReference type="InterPro" id="IPR050638">
    <property type="entry name" value="AA-Vitamin_Transporters"/>
</dbReference>
<dbReference type="InterPro" id="IPR000620">
    <property type="entry name" value="EamA_dom"/>
</dbReference>
<sequence>MPPVLLLALAALFWAGNYLVGEQVVRRLDPLSMTWLRWAPAVVPLLVLAHLVERPDWRALLRRWRTLLAVGLVGLGAYPFLLYLALRHTSAVNASIVNAVNPAAIVVAAVLLGQARVARRGWLGVGLGLVGVLLVLTEGDLDRLLGLRLNPGDLLMLGAVAAWTVYTLAGRRLTLPPLAATAAQAALVTLALAPVVAVSGLQLPSESSTWWGLLYIVVFPSIGAYLCWNWAVPRVSPGTAATSMNLVTVFTVLISAVLGRPPTLVQLLGGVLVIGGMLLATPRAARTGPAPGGGAP</sequence>
<dbReference type="EMBL" id="VFPU01000003">
    <property type="protein sequence ID" value="TQM90682.1"/>
    <property type="molecule type" value="Genomic_DNA"/>
</dbReference>
<evidence type="ECO:0000259" key="7">
    <source>
        <dbReference type="Pfam" id="PF00892"/>
    </source>
</evidence>
<evidence type="ECO:0000256" key="3">
    <source>
        <dbReference type="ARBA" id="ARBA00022692"/>
    </source>
</evidence>
<evidence type="ECO:0000256" key="2">
    <source>
        <dbReference type="ARBA" id="ARBA00007362"/>
    </source>
</evidence>
<gene>
    <name evidence="8" type="ORF">FB476_3064</name>
</gene>
<protein>
    <submittedName>
        <fullName evidence="8">Drug/metabolite transporter (DMT)-like permease</fullName>
    </submittedName>
</protein>
<dbReference type="Gene3D" id="1.10.3730.20">
    <property type="match status" value="2"/>
</dbReference>
<comment type="similarity">
    <text evidence="2">Belongs to the EamA transporter family.</text>
</comment>
<comment type="subcellular location">
    <subcellularLocation>
        <location evidence="1">Membrane</location>
        <topology evidence="1">Multi-pass membrane protein</topology>
    </subcellularLocation>
</comment>
<keyword evidence="4 6" id="KW-1133">Transmembrane helix</keyword>
<dbReference type="OrthoDB" id="5186724at2"/>
<keyword evidence="5 6" id="KW-0472">Membrane</keyword>
<keyword evidence="9" id="KW-1185">Reference proteome</keyword>
<feature type="transmembrane region" description="Helical" evidence="6">
    <location>
        <begin position="92"/>
        <end position="113"/>
    </location>
</feature>
<feature type="domain" description="EamA" evidence="7">
    <location>
        <begin position="151"/>
        <end position="280"/>
    </location>
</feature>
<evidence type="ECO:0000256" key="1">
    <source>
        <dbReference type="ARBA" id="ARBA00004141"/>
    </source>
</evidence>
<feature type="transmembrane region" description="Helical" evidence="6">
    <location>
        <begin position="31"/>
        <end position="52"/>
    </location>
</feature>
<feature type="transmembrane region" description="Helical" evidence="6">
    <location>
        <begin position="209"/>
        <end position="228"/>
    </location>
</feature>
<feature type="transmembrane region" description="Helical" evidence="6">
    <location>
        <begin position="149"/>
        <end position="169"/>
    </location>
</feature>
<feature type="transmembrane region" description="Helical" evidence="6">
    <location>
        <begin position="120"/>
        <end position="137"/>
    </location>
</feature>
<dbReference type="RefSeq" id="WP_141820977.1">
    <property type="nucleotide sequence ID" value="NZ_BAAAIL010000005.1"/>
</dbReference>
<feature type="transmembrane region" description="Helical" evidence="6">
    <location>
        <begin position="181"/>
        <end position="203"/>
    </location>
</feature>
<accession>A0A543K6J4</accession>
<feature type="transmembrane region" description="Helical" evidence="6">
    <location>
        <begin position="64"/>
        <end position="86"/>
    </location>
</feature>